<dbReference type="PROSITE" id="PS50943">
    <property type="entry name" value="HTH_CROC1"/>
    <property type="match status" value="1"/>
</dbReference>
<sequence length="122" mass="13832">MNKIKELRIANGWTQDELGAKLCVKRAAISKYETGKIPLTDDTIGKLVKIFNKSADYILGIEDKTTTCIESNDIGVEDKLLKKLRNLDDESKKELEKYMDLLKLKQEIDKSKNETPSSLNQA</sequence>
<dbReference type="PANTHER" id="PTHR46558">
    <property type="entry name" value="TRACRIPTIONAL REGULATORY PROTEIN-RELATED-RELATED"/>
    <property type="match status" value="1"/>
</dbReference>
<evidence type="ECO:0000313" key="3">
    <source>
        <dbReference type="EMBL" id="NFA42964.1"/>
    </source>
</evidence>
<organism evidence="3 4">
    <name type="scientific">Clostridium botulinum</name>
    <dbReference type="NCBI Taxonomy" id="1491"/>
    <lineage>
        <taxon>Bacteria</taxon>
        <taxon>Bacillati</taxon>
        <taxon>Bacillota</taxon>
        <taxon>Clostridia</taxon>
        <taxon>Eubacteriales</taxon>
        <taxon>Clostridiaceae</taxon>
        <taxon>Clostridium</taxon>
    </lineage>
</organism>
<dbReference type="SUPFAM" id="SSF47413">
    <property type="entry name" value="lambda repressor-like DNA-binding domains"/>
    <property type="match status" value="1"/>
</dbReference>
<dbReference type="InterPro" id="IPR010982">
    <property type="entry name" value="Lambda_DNA-bd_dom_sf"/>
</dbReference>
<gene>
    <name evidence="3" type="ORF">EXM65_10345</name>
</gene>
<dbReference type="Pfam" id="PF01381">
    <property type="entry name" value="HTH_3"/>
    <property type="match status" value="1"/>
</dbReference>
<comment type="caution">
    <text evidence="3">The sequence shown here is derived from an EMBL/GenBank/DDBJ whole genome shotgun (WGS) entry which is preliminary data.</text>
</comment>
<evidence type="ECO:0000313" key="4">
    <source>
        <dbReference type="Proteomes" id="UP000472355"/>
    </source>
</evidence>
<accession>A0A6M0SRC9</accession>
<dbReference type="Gene3D" id="1.10.260.40">
    <property type="entry name" value="lambda repressor-like DNA-binding domains"/>
    <property type="match status" value="1"/>
</dbReference>
<dbReference type="GO" id="GO:0003677">
    <property type="term" value="F:DNA binding"/>
    <property type="evidence" value="ECO:0007669"/>
    <property type="project" value="UniProtKB-KW"/>
</dbReference>
<proteinExistence type="predicted"/>
<evidence type="ECO:0000256" key="1">
    <source>
        <dbReference type="ARBA" id="ARBA00023125"/>
    </source>
</evidence>
<keyword evidence="1" id="KW-0238">DNA-binding</keyword>
<dbReference type="EMBL" id="SGKU01000027">
    <property type="protein sequence ID" value="NFA42964.1"/>
    <property type="molecule type" value="Genomic_DNA"/>
</dbReference>
<dbReference type="PANTHER" id="PTHR46558:SF11">
    <property type="entry name" value="HTH-TYPE TRANSCRIPTIONAL REGULATOR XRE"/>
    <property type="match status" value="1"/>
</dbReference>
<evidence type="ECO:0000259" key="2">
    <source>
        <dbReference type="PROSITE" id="PS50943"/>
    </source>
</evidence>
<name>A0A6M0SRC9_CLOBO</name>
<reference evidence="3 4" key="1">
    <citation type="submission" date="2019-02" db="EMBL/GenBank/DDBJ databases">
        <title>Genome sequencing of Clostridium botulinum clinical isolates.</title>
        <authorList>
            <person name="Brunt J."/>
            <person name="Van Vliet A.H.M."/>
            <person name="Stringer S.C."/>
            <person name="Grant K.A."/>
            <person name="Carter A.C."/>
            <person name="Peck M.W."/>
        </authorList>
    </citation>
    <scope>NUCLEOTIDE SEQUENCE [LARGE SCALE GENOMIC DNA]</scope>
    <source>
        <strain evidence="3 4">H113700579</strain>
    </source>
</reference>
<protein>
    <submittedName>
        <fullName evidence="3">XRE family transcriptional regulator</fullName>
    </submittedName>
</protein>
<feature type="domain" description="HTH cro/C1-type" evidence="2">
    <location>
        <begin position="4"/>
        <end position="58"/>
    </location>
</feature>
<dbReference type="InterPro" id="IPR001387">
    <property type="entry name" value="Cro/C1-type_HTH"/>
</dbReference>
<dbReference type="SMART" id="SM00530">
    <property type="entry name" value="HTH_XRE"/>
    <property type="match status" value="1"/>
</dbReference>
<dbReference type="AlphaFoldDB" id="A0A6M0SRC9"/>
<dbReference type="CDD" id="cd00093">
    <property type="entry name" value="HTH_XRE"/>
    <property type="match status" value="1"/>
</dbReference>
<dbReference type="Proteomes" id="UP000472355">
    <property type="component" value="Unassembled WGS sequence"/>
</dbReference>